<dbReference type="Pfam" id="PF00512">
    <property type="entry name" value="HisKA"/>
    <property type="match status" value="1"/>
</dbReference>
<dbReference type="InterPro" id="IPR003660">
    <property type="entry name" value="HAMP_dom"/>
</dbReference>
<dbReference type="Gene3D" id="3.30.565.10">
    <property type="entry name" value="Histidine kinase-like ATPase, C-terminal domain"/>
    <property type="match status" value="1"/>
</dbReference>
<dbReference type="RefSeq" id="WP_232833215.1">
    <property type="nucleotide sequence ID" value="NZ_CP139965.1"/>
</dbReference>
<keyword evidence="8 11" id="KW-1133">Transmembrane helix</keyword>
<dbReference type="Gene3D" id="1.10.287.130">
    <property type="match status" value="1"/>
</dbReference>
<proteinExistence type="predicted"/>
<evidence type="ECO:0000256" key="3">
    <source>
        <dbReference type="ARBA" id="ARBA00012438"/>
    </source>
</evidence>
<keyword evidence="10 11" id="KW-0472">Membrane</keyword>
<dbReference type="EMBL" id="CP139965">
    <property type="protein sequence ID" value="WQD76837.1"/>
    <property type="molecule type" value="Genomic_DNA"/>
</dbReference>
<dbReference type="InterPro" id="IPR005467">
    <property type="entry name" value="His_kinase_dom"/>
</dbReference>
<accession>A0ABZ0WHL1</accession>
<keyword evidence="15" id="KW-1185">Reference proteome</keyword>
<dbReference type="PANTHER" id="PTHR45436:SF15">
    <property type="entry name" value="SENSOR HISTIDINE KINASE CUSS"/>
    <property type="match status" value="1"/>
</dbReference>
<reference evidence="14 15" key="1">
    <citation type="submission" date="2023-12" db="EMBL/GenBank/DDBJ databases">
        <title>Genome sequencing and assembly of bacterial species from a model synthetic community.</title>
        <authorList>
            <person name="Hogle S.L."/>
        </authorList>
    </citation>
    <scope>NUCLEOTIDE SEQUENCE [LARGE SCALE GENOMIC DNA]</scope>
    <source>
        <strain evidence="14 15">HAMBI 2494</strain>
    </source>
</reference>
<dbReference type="PROSITE" id="PS50885">
    <property type="entry name" value="HAMP"/>
    <property type="match status" value="1"/>
</dbReference>
<evidence type="ECO:0000313" key="15">
    <source>
        <dbReference type="Proteomes" id="UP001325479"/>
    </source>
</evidence>
<dbReference type="EC" id="2.7.13.3" evidence="3"/>
<evidence type="ECO:0000256" key="7">
    <source>
        <dbReference type="ARBA" id="ARBA00022777"/>
    </source>
</evidence>
<keyword evidence="6 11" id="KW-0812">Transmembrane</keyword>
<dbReference type="SMART" id="SM00387">
    <property type="entry name" value="HATPase_c"/>
    <property type="match status" value="1"/>
</dbReference>
<feature type="transmembrane region" description="Helical" evidence="11">
    <location>
        <begin position="25"/>
        <end position="53"/>
    </location>
</feature>
<dbReference type="CDD" id="cd00082">
    <property type="entry name" value="HisKA"/>
    <property type="match status" value="1"/>
</dbReference>
<dbReference type="SMART" id="SM00304">
    <property type="entry name" value="HAMP"/>
    <property type="match status" value="1"/>
</dbReference>
<evidence type="ECO:0000256" key="6">
    <source>
        <dbReference type="ARBA" id="ARBA00022692"/>
    </source>
</evidence>
<feature type="domain" description="Histidine kinase" evidence="12">
    <location>
        <begin position="266"/>
        <end position="463"/>
    </location>
</feature>
<evidence type="ECO:0000256" key="2">
    <source>
        <dbReference type="ARBA" id="ARBA00004141"/>
    </source>
</evidence>
<dbReference type="InterPro" id="IPR004358">
    <property type="entry name" value="Sig_transdc_His_kin-like_C"/>
</dbReference>
<evidence type="ECO:0000256" key="11">
    <source>
        <dbReference type="SAM" id="Phobius"/>
    </source>
</evidence>
<evidence type="ECO:0000259" key="12">
    <source>
        <dbReference type="PROSITE" id="PS50109"/>
    </source>
</evidence>
<dbReference type="GO" id="GO:0016301">
    <property type="term" value="F:kinase activity"/>
    <property type="evidence" value="ECO:0007669"/>
    <property type="project" value="UniProtKB-KW"/>
</dbReference>
<dbReference type="CDD" id="cd00075">
    <property type="entry name" value="HATPase"/>
    <property type="match status" value="1"/>
</dbReference>
<dbReference type="Proteomes" id="UP001325479">
    <property type="component" value="Chromosome"/>
</dbReference>
<dbReference type="Pfam" id="PF02518">
    <property type="entry name" value="HATPase_c"/>
    <property type="match status" value="1"/>
</dbReference>
<comment type="catalytic activity">
    <reaction evidence="1">
        <text>ATP + protein L-histidine = ADP + protein N-phospho-L-histidine.</text>
        <dbReference type="EC" id="2.7.13.3"/>
    </reaction>
</comment>
<dbReference type="SUPFAM" id="SSF47384">
    <property type="entry name" value="Homodimeric domain of signal transducing histidine kinase"/>
    <property type="match status" value="1"/>
</dbReference>
<evidence type="ECO:0000256" key="10">
    <source>
        <dbReference type="ARBA" id="ARBA00023136"/>
    </source>
</evidence>
<gene>
    <name evidence="14" type="ORF">U0042_22565</name>
</gene>
<keyword evidence="5" id="KW-0808">Transferase</keyword>
<dbReference type="InterPro" id="IPR050428">
    <property type="entry name" value="TCS_sensor_his_kinase"/>
</dbReference>
<feature type="domain" description="HAMP" evidence="13">
    <location>
        <begin position="205"/>
        <end position="258"/>
    </location>
</feature>
<dbReference type="InterPro" id="IPR003594">
    <property type="entry name" value="HATPase_dom"/>
</dbReference>
<dbReference type="SMART" id="SM00388">
    <property type="entry name" value="HisKA"/>
    <property type="match status" value="1"/>
</dbReference>
<sequence length="463" mass="50662">MSRSEMAEGPHAGDARAPRRRRRTLFFTMSVRLAMVGCVFMLVQLLAVVWMYVRNPNELDQLLISAEAGRIAREIAPGGAGADIALSADLARPLAPDTRRAFVIHEKGGAIVARRDDGDLRIEQEPPMSFLVIRTQRETWGDRFLLTGTRRVSVDDRPYWITVAISGHGFKPFVPVIFDEVRFHVVLPLALLSGMLLLFNFSVVRSTLKPLDETIAAVDRIDPAQIAARIESATPLWEVQALVGSVNRMLDRLQRSVETLREFAGNAAHELRTPLAILMLGIGNLPDGEAKTKLTRDAQRMKRLVDQMLDMAQASTIEIAADDRADLNALARDVSTDLLPLAVARGRSITFVDAGGATIRGHAEAIGRALRNVIENALEHTPRGTAVEVVSGPGRCCSVRDHGPGIPADQRARIFDRFYRLDRSRNGGAGLGLAIAMTIMEAHGGRIEVDDAPGGGALMRLRF</sequence>
<evidence type="ECO:0000256" key="9">
    <source>
        <dbReference type="ARBA" id="ARBA00023012"/>
    </source>
</evidence>
<organism evidence="14 15">
    <name type="scientific">Paraburkholderia kururiensis</name>
    <dbReference type="NCBI Taxonomy" id="984307"/>
    <lineage>
        <taxon>Bacteria</taxon>
        <taxon>Pseudomonadati</taxon>
        <taxon>Pseudomonadota</taxon>
        <taxon>Betaproteobacteria</taxon>
        <taxon>Burkholderiales</taxon>
        <taxon>Burkholderiaceae</taxon>
        <taxon>Paraburkholderia</taxon>
    </lineage>
</organism>
<dbReference type="InterPro" id="IPR003661">
    <property type="entry name" value="HisK_dim/P_dom"/>
</dbReference>
<dbReference type="InterPro" id="IPR036890">
    <property type="entry name" value="HATPase_C_sf"/>
</dbReference>
<evidence type="ECO:0000256" key="8">
    <source>
        <dbReference type="ARBA" id="ARBA00022989"/>
    </source>
</evidence>
<evidence type="ECO:0000256" key="4">
    <source>
        <dbReference type="ARBA" id="ARBA00022553"/>
    </source>
</evidence>
<dbReference type="InterPro" id="IPR036097">
    <property type="entry name" value="HisK_dim/P_sf"/>
</dbReference>
<evidence type="ECO:0000259" key="13">
    <source>
        <dbReference type="PROSITE" id="PS50885"/>
    </source>
</evidence>
<dbReference type="PANTHER" id="PTHR45436">
    <property type="entry name" value="SENSOR HISTIDINE KINASE YKOH"/>
    <property type="match status" value="1"/>
</dbReference>
<comment type="subcellular location">
    <subcellularLocation>
        <location evidence="2">Membrane</location>
        <topology evidence="2">Multi-pass membrane protein</topology>
    </subcellularLocation>
</comment>
<dbReference type="SUPFAM" id="SSF55874">
    <property type="entry name" value="ATPase domain of HSP90 chaperone/DNA topoisomerase II/histidine kinase"/>
    <property type="match status" value="1"/>
</dbReference>
<keyword evidence="9" id="KW-0902">Two-component regulatory system</keyword>
<evidence type="ECO:0000256" key="1">
    <source>
        <dbReference type="ARBA" id="ARBA00000085"/>
    </source>
</evidence>
<name>A0ABZ0WHL1_9BURK</name>
<protein>
    <recommendedName>
        <fullName evidence="3">histidine kinase</fullName>
        <ecNumber evidence="3">2.7.13.3</ecNumber>
    </recommendedName>
</protein>
<keyword evidence="7 14" id="KW-0418">Kinase</keyword>
<evidence type="ECO:0000256" key="5">
    <source>
        <dbReference type="ARBA" id="ARBA00022679"/>
    </source>
</evidence>
<evidence type="ECO:0000313" key="14">
    <source>
        <dbReference type="EMBL" id="WQD76837.1"/>
    </source>
</evidence>
<keyword evidence="4" id="KW-0597">Phosphoprotein</keyword>
<dbReference type="PROSITE" id="PS50109">
    <property type="entry name" value="HIS_KIN"/>
    <property type="match status" value="1"/>
</dbReference>
<dbReference type="PRINTS" id="PR00344">
    <property type="entry name" value="BCTRLSENSOR"/>
</dbReference>